<reference evidence="1 2" key="1">
    <citation type="submission" date="2024-03" db="EMBL/GenBank/DDBJ databases">
        <authorList>
            <person name="Gkanogiannis A."/>
            <person name="Becerra Lopez-Lavalle L."/>
        </authorList>
    </citation>
    <scope>NUCLEOTIDE SEQUENCE [LARGE SCALE GENOMIC DNA]</scope>
</reference>
<evidence type="ECO:0000313" key="2">
    <source>
        <dbReference type="Proteomes" id="UP001642487"/>
    </source>
</evidence>
<organism evidence="1 2">
    <name type="scientific">Citrullus colocynthis</name>
    <name type="common">colocynth</name>
    <dbReference type="NCBI Taxonomy" id="252529"/>
    <lineage>
        <taxon>Eukaryota</taxon>
        <taxon>Viridiplantae</taxon>
        <taxon>Streptophyta</taxon>
        <taxon>Embryophyta</taxon>
        <taxon>Tracheophyta</taxon>
        <taxon>Spermatophyta</taxon>
        <taxon>Magnoliopsida</taxon>
        <taxon>eudicotyledons</taxon>
        <taxon>Gunneridae</taxon>
        <taxon>Pentapetalae</taxon>
        <taxon>rosids</taxon>
        <taxon>fabids</taxon>
        <taxon>Cucurbitales</taxon>
        <taxon>Cucurbitaceae</taxon>
        <taxon>Benincaseae</taxon>
        <taxon>Citrullus</taxon>
    </lineage>
</organism>
<proteinExistence type="predicted"/>
<gene>
    <name evidence="1" type="ORF">CITCOLO1_LOCUS14527</name>
</gene>
<evidence type="ECO:0000313" key="1">
    <source>
        <dbReference type="EMBL" id="CAK9322382.1"/>
    </source>
</evidence>
<dbReference type="Proteomes" id="UP001642487">
    <property type="component" value="Chromosome 5"/>
</dbReference>
<protein>
    <submittedName>
        <fullName evidence="1">Uncharacterized protein</fullName>
    </submittedName>
</protein>
<accession>A0ABP0YPE5</accession>
<keyword evidence="2" id="KW-1185">Reference proteome</keyword>
<sequence length="89" mass="9540">MAELNIWNNAFTSLFLTNMSKCMHLIKRMAAEEGDGSGADASVSERHGGAAALSLEEMAVAGGEGCHGNGRRNGLGLGRKWSWEIFLWG</sequence>
<dbReference type="EMBL" id="OZ021739">
    <property type="protein sequence ID" value="CAK9322382.1"/>
    <property type="molecule type" value="Genomic_DNA"/>
</dbReference>
<name>A0ABP0YPE5_9ROSI</name>